<dbReference type="SUPFAM" id="SSF89447">
    <property type="entry name" value="AbrB/MazE/MraZ-like"/>
    <property type="match status" value="1"/>
</dbReference>
<accession>A0ABU8S7U2</accession>
<dbReference type="Gene3D" id="3.40.1550.20">
    <property type="entry name" value="Transcriptional regulator MraZ domain"/>
    <property type="match status" value="1"/>
</dbReference>
<dbReference type="CDD" id="cd16321">
    <property type="entry name" value="MraZ_C"/>
    <property type="match status" value="1"/>
</dbReference>
<evidence type="ECO:0000256" key="1">
    <source>
        <dbReference type="PROSITE-ProRule" id="PRU01076"/>
    </source>
</evidence>
<evidence type="ECO:0000313" key="4">
    <source>
        <dbReference type="Proteomes" id="UP001379235"/>
    </source>
</evidence>
<evidence type="ECO:0000259" key="2">
    <source>
        <dbReference type="PROSITE" id="PS51740"/>
    </source>
</evidence>
<protein>
    <submittedName>
        <fullName evidence="3">Division/cell wall cluster transcriptional repressor MraZ</fullName>
    </submittedName>
</protein>
<reference evidence="3 4" key="1">
    <citation type="submission" date="2024-03" db="EMBL/GenBank/DDBJ databases">
        <authorList>
            <person name="Jo J.-H."/>
        </authorList>
    </citation>
    <scope>NUCLEOTIDE SEQUENCE [LARGE SCALE GENOMIC DNA]</scope>
    <source>
        <strain evidence="3 4">AS3R-12</strain>
    </source>
</reference>
<dbReference type="EMBL" id="JBBHJY010000002">
    <property type="protein sequence ID" value="MEJ6009533.1"/>
    <property type="molecule type" value="Genomic_DNA"/>
</dbReference>
<dbReference type="InterPro" id="IPR037914">
    <property type="entry name" value="SpoVT-AbrB_sf"/>
</dbReference>
<gene>
    <name evidence="3" type="ORF">WG900_06340</name>
</gene>
<evidence type="ECO:0000313" key="3">
    <source>
        <dbReference type="EMBL" id="MEJ6009533.1"/>
    </source>
</evidence>
<dbReference type="InterPro" id="IPR035644">
    <property type="entry name" value="MraZ_C"/>
</dbReference>
<dbReference type="InterPro" id="IPR007159">
    <property type="entry name" value="SpoVT-AbrB_dom"/>
</dbReference>
<organism evidence="3 4">
    <name type="scientific">Novosphingobium aquae</name>
    <dbReference type="NCBI Taxonomy" id="3133435"/>
    <lineage>
        <taxon>Bacteria</taxon>
        <taxon>Pseudomonadati</taxon>
        <taxon>Pseudomonadota</taxon>
        <taxon>Alphaproteobacteria</taxon>
        <taxon>Sphingomonadales</taxon>
        <taxon>Sphingomonadaceae</taxon>
        <taxon>Novosphingobium</taxon>
    </lineage>
</organism>
<dbReference type="Proteomes" id="UP001379235">
    <property type="component" value="Unassembled WGS sequence"/>
</dbReference>
<proteinExistence type="predicted"/>
<keyword evidence="1" id="KW-0238">DNA-binding</keyword>
<dbReference type="RefSeq" id="WP_339965646.1">
    <property type="nucleotide sequence ID" value="NZ_JBBHJY010000002.1"/>
</dbReference>
<dbReference type="InterPro" id="IPR038619">
    <property type="entry name" value="MraZ_sf"/>
</dbReference>
<name>A0ABU8S7U2_9SPHN</name>
<keyword evidence="4" id="KW-1185">Reference proteome</keyword>
<comment type="caution">
    <text evidence="3">The sequence shown here is derived from an EMBL/GenBank/DDBJ whole genome shotgun (WGS) entry which is preliminary data.</text>
</comment>
<sequence>MSDGPVMYSGKEITAKVGGDRFVLPPEFRHLVRESSNGQRIVCLQAHPTRPCLMGFGLSHRVELEARIDKEEAIAIELGKEFDREDREIELFSFEKIPFDDSGRFALPVDLLEHAGITDKVYFQGSMRHFLIYSPDLVPTLGDDHATIKRNCAAAMGRFKAGKGAK</sequence>
<dbReference type="PROSITE" id="PS51740">
    <property type="entry name" value="SPOVT_ABRB"/>
    <property type="match status" value="1"/>
</dbReference>
<feature type="domain" description="SpoVT-AbrB" evidence="2">
    <location>
        <begin position="94"/>
        <end position="137"/>
    </location>
</feature>